<accession>A0A6C0IPV7</accession>
<dbReference type="InterPro" id="IPR008775">
    <property type="entry name" value="Phytyl_CoA_dOase-like"/>
</dbReference>
<dbReference type="Gene3D" id="2.60.120.620">
    <property type="entry name" value="q2cbj1_9rhob like domain"/>
    <property type="match status" value="1"/>
</dbReference>
<dbReference type="SUPFAM" id="SSF51197">
    <property type="entry name" value="Clavaminate synthase-like"/>
    <property type="match status" value="1"/>
</dbReference>
<proteinExistence type="predicted"/>
<organism evidence="1">
    <name type="scientific">viral metagenome</name>
    <dbReference type="NCBI Taxonomy" id="1070528"/>
    <lineage>
        <taxon>unclassified sequences</taxon>
        <taxon>metagenomes</taxon>
        <taxon>organismal metagenomes</taxon>
    </lineage>
</organism>
<reference evidence="1" key="1">
    <citation type="journal article" date="2020" name="Nature">
        <title>Giant virus diversity and host interactions through global metagenomics.</title>
        <authorList>
            <person name="Schulz F."/>
            <person name="Roux S."/>
            <person name="Paez-Espino D."/>
            <person name="Jungbluth S."/>
            <person name="Walsh D.A."/>
            <person name="Denef V.J."/>
            <person name="McMahon K.D."/>
            <person name="Konstantinidis K.T."/>
            <person name="Eloe-Fadrosh E.A."/>
            <person name="Kyrpides N.C."/>
            <person name="Woyke T."/>
        </authorList>
    </citation>
    <scope>NUCLEOTIDE SEQUENCE</scope>
    <source>
        <strain evidence="1">GVMAG-M-3300024261-37</strain>
    </source>
</reference>
<dbReference type="Pfam" id="PF05721">
    <property type="entry name" value="PhyH"/>
    <property type="match status" value="1"/>
</dbReference>
<evidence type="ECO:0000313" key="1">
    <source>
        <dbReference type="EMBL" id="QHT95221.1"/>
    </source>
</evidence>
<evidence type="ECO:0008006" key="2">
    <source>
        <dbReference type="Google" id="ProtNLM"/>
    </source>
</evidence>
<name>A0A6C0IPV7_9ZZZZ</name>
<sequence length="251" mass="29682">MQRSKRINYKEEFDRKKFCIVRSILGKGKVELINKKIKEQLKKQEFVDGNNPYITNIKRKAYNMYSMLIMEHTLKTDAPKDYIAKKELVLEEVYGEIISKIEEDLSKIFYLIRINYWRVIGMTYMEIYKDSPEQEVHQDSPEGMNRIFITIPLEKTDILMGPTIFYNEEKVGKYRVNQESEGGGKEGNIGYIKEMDKEKRGDFEKARTQCELEEGDITIHRDMTYHSGGENKTSKTRKFLFLVCDYTEKID</sequence>
<protein>
    <recommendedName>
        <fullName evidence="2">Phytanoyl-CoA dioxygenase</fullName>
    </recommendedName>
</protein>
<dbReference type="AlphaFoldDB" id="A0A6C0IPV7"/>
<dbReference type="EMBL" id="MN740236">
    <property type="protein sequence ID" value="QHT95221.1"/>
    <property type="molecule type" value="Genomic_DNA"/>
</dbReference>